<protein>
    <submittedName>
        <fullName evidence="1">Uncharacterized protein</fullName>
    </submittedName>
</protein>
<reference evidence="1" key="1">
    <citation type="submission" date="2022-04" db="EMBL/GenBank/DDBJ databases">
        <authorList>
            <person name="Yang M."/>
            <person name="Tan S."/>
        </authorList>
    </citation>
    <scope>NUCLEOTIDE SEQUENCE</scope>
</reference>
<evidence type="ECO:0000313" key="1">
    <source>
        <dbReference type="EMBL" id="USL89273.1"/>
    </source>
</evidence>
<accession>A0AAE9LV36</accession>
<keyword evidence="2" id="KW-1185">Reference proteome</keyword>
<evidence type="ECO:0000313" key="2">
    <source>
        <dbReference type="Proteomes" id="UP001214971"/>
    </source>
</evidence>
<gene>
    <name evidence="1" type="ORF">vBBceSLY1_00054</name>
</gene>
<dbReference type="Proteomes" id="UP001214971">
    <property type="component" value="Segment"/>
</dbReference>
<dbReference type="EMBL" id="ON366410">
    <property type="protein sequence ID" value="USL89273.1"/>
    <property type="molecule type" value="Genomic_DNA"/>
</dbReference>
<organism evidence="1 2">
    <name type="scientific">Bacillus phage vB_BceS_LY1</name>
    <dbReference type="NCBI Taxonomy" id="2950459"/>
    <lineage>
        <taxon>Viruses</taxon>
        <taxon>Duplodnaviria</taxon>
        <taxon>Heunggongvirae</taxon>
        <taxon>Uroviricota</taxon>
        <taxon>Caudoviricetes</taxon>
        <taxon>Gutmannvirinae</taxon>
        <taxon>Layangavirus</taxon>
        <taxon>Layangavirus LY1</taxon>
    </lineage>
</organism>
<name>A0AAE9LV36_9CAUD</name>
<sequence>MIELTTVNGFRRLVNVKGIASISELKGNSGSNAVVVLESGETIFVADTYEDIKAQVLCTGGNGE</sequence>
<proteinExistence type="predicted"/>